<gene>
    <name evidence="1" type="ORF">PBRASI_LOCUS8518</name>
</gene>
<dbReference type="AlphaFoldDB" id="A0A9N9CVF2"/>
<dbReference type="Proteomes" id="UP000789739">
    <property type="component" value="Unassembled WGS sequence"/>
</dbReference>
<reference evidence="1" key="1">
    <citation type="submission" date="2021-06" db="EMBL/GenBank/DDBJ databases">
        <authorList>
            <person name="Kallberg Y."/>
            <person name="Tangrot J."/>
            <person name="Rosling A."/>
        </authorList>
    </citation>
    <scope>NUCLEOTIDE SEQUENCE</scope>
    <source>
        <strain evidence="1">BR232B</strain>
    </source>
</reference>
<accession>A0A9N9CVF2</accession>
<organism evidence="1 2">
    <name type="scientific">Paraglomus brasilianum</name>
    <dbReference type="NCBI Taxonomy" id="144538"/>
    <lineage>
        <taxon>Eukaryota</taxon>
        <taxon>Fungi</taxon>
        <taxon>Fungi incertae sedis</taxon>
        <taxon>Mucoromycota</taxon>
        <taxon>Glomeromycotina</taxon>
        <taxon>Glomeromycetes</taxon>
        <taxon>Paraglomerales</taxon>
        <taxon>Paraglomeraceae</taxon>
        <taxon>Paraglomus</taxon>
    </lineage>
</organism>
<name>A0A9N9CVF2_9GLOM</name>
<sequence length="104" mass="11707">MANVSMRKIPAAKDVNTFRLENQRATLGVNDCIPFVGEKTAKNVTSGREKEVNDNESAEEEEIPEHILLFTQRGDDVMPILKLVLDVFEYELDNTIAIYNPAVL</sequence>
<protein>
    <submittedName>
        <fullName evidence="1">3424_t:CDS:1</fullName>
    </submittedName>
</protein>
<proteinExistence type="predicted"/>
<comment type="caution">
    <text evidence="1">The sequence shown here is derived from an EMBL/GenBank/DDBJ whole genome shotgun (WGS) entry which is preliminary data.</text>
</comment>
<dbReference type="EMBL" id="CAJVPI010001544">
    <property type="protein sequence ID" value="CAG8617596.1"/>
    <property type="molecule type" value="Genomic_DNA"/>
</dbReference>
<evidence type="ECO:0000313" key="1">
    <source>
        <dbReference type="EMBL" id="CAG8617596.1"/>
    </source>
</evidence>
<evidence type="ECO:0000313" key="2">
    <source>
        <dbReference type="Proteomes" id="UP000789739"/>
    </source>
</evidence>
<keyword evidence="2" id="KW-1185">Reference proteome</keyword>